<dbReference type="SUPFAM" id="SSF101908">
    <property type="entry name" value="Putative isomerase YbhE"/>
    <property type="match status" value="1"/>
</dbReference>
<comment type="caution">
    <text evidence="4">The sequence shown here is derived from an EMBL/GenBank/DDBJ whole genome shotgun (WGS) entry which is preliminary data.</text>
</comment>
<dbReference type="PROSITE" id="PS00678">
    <property type="entry name" value="WD_REPEATS_1"/>
    <property type="match status" value="1"/>
</dbReference>
<accession>A0ABP5KPX9</accession>
<feature type="repeat" description="WD" evidence="3">
    <location>
        <begin position="1"/>
        <end position="24"/>
    </location>
</feature>
<keyword evidence="2" id="KW-0677">Repeat</keyword>
<dbReference type="PROSITE" id="PS50294">
    <property type="entry name" value="WD_REPEATS_REGION"/>
    <property type="match status" value="1"/>
</dbReference>
<evidence type="ECO:0000256" key="2">
    <source>
        <dbReference type="ARBA" id="ARBA00022737"/>
    </source>
</evidence>
<dbReference type="InterPro" id="IPR001680">
    <property type="entry name" value="WD40_rpt"/>
</dbReference>
<keyword evidence="1 3" id="KW-0853">WD repeat</keyword>
<name>A0ABP5KPX9_9ACTN</name>
<evidence type="ECO:0000313" key="5">
    <source>
        <dbReference type="Proteomes" id="UP001501020"/>
    </source>
</evidence>
<dbReference type="Proteomes" id="UP001501020">
    <property type="component" value="Unassembled WGS sequence"/>
</dbReference>
<evidence type="ECO:0008006" key="6">
    <source>
        <dbReference type="Google" id="ProtNLM"/>
    </source>
</evidence>
<evidence type="ECO:0000256" key="1">
    <source>
        <dbReference type="ARBA" id="ARBA00022574"/>
    </source>
</evidence>
<reference evidence="5" key="1">
    <citation type="journal article" date="2019" name="Int. J. Syst. Evol. Microbiol.">
        <title>The Global Catalogue of Microorganisms (GCM) 10K type strain sequencing project: providing services to taxonomists for standard genome sequencing and annotation.</title>
        <authorList>
            <consortium name="The Broad Institute Genomics Platform"/>
            <consortium name="The Broad Institute Genome Sequencing Center for Infectious Disease"/>
            <person name="Wu L."/>
            <person name="Ma J."/>
        </authorList>
    </citation>
    <scope>NUCLEOTIDE SEQUENCE [LARGE SCALE GENOMIC DNA]</scope>
    <source>
        <strain evidence="5">JCM 13850</strain>
    </source>
</reference>
<dbReference type="Gene3D" id="2.130.10.10">
    <property type="entry name" value="YVTN repeat-like/Quinoprotein amine dehydrogenase"/>
    <property type="match status" value="1"/>
</dbReference>
<sequence length="106" mass="11381">MLITGGHDGMVGVWDLRSGQRTAWWETGDKEPARGVALTSVDGRPVAVAGGESGQVQVWALDDTDRPLIATLPVHEERINALDRRDHAAGKGLDGLMLGLVTCRRP</sequence>
<dbReference type="RefSeq" id="WP_344265954.1">
    <property type="nucleotide sequence ID" value="NZ_BAAAMR010000019.1"/>
</dbReference>
<organism evidence="4 5">
    <name type="scientific">Actinomadura napierensis</name>
    <dbReference type="NCBI Taxonomy" id="267854"/>
    <lineage>
        <taxon>Bacteria</taxon>
        <taxon>Bacillati</taxon>
        <taxon>Actinomycetota</taxon>
        <taxon>Actinomycetes</taxon>
        <taxon>Streptosporangiales</taxon>
        <taxon>Thermomonosporaceae</taxon>
        <taxon>Actinomadura</taxon>
    </lineage>
</organism>
<evidence type="ECO:0000313" key="4">
    <source>
        <dbReference type="EMBL" id="GAA2133871.1"/>
    </source>
</evidence>
<keyword evidence="5" id="KW-1185">Reference proteome</keyword>
<protein>
    <recommendedName>
        <fullName evidence="6">WD40 repeat domain-containing protein</fullName>
    </recommendedName>
</protein>
<proteinExistence type="predicted"/>
<gene>
    <name evidence="4" type="ORF">GCM10009727_27420</name>
</gene>
<dbReference type="EMBL" id="BAAAMR010000019">
    <property type="protein sequence ID" value="GAA2133871.1"/>
    <property type="molecule type" value="Genomic_DNA"/>
</dbReference>
<dbReference type="InterPro" id="IPR015943">
    <property type="entry name" value="WD40/YVTN_repeat-like_dom_sf"/>
</dbReference>
<evidence type="ECO:0000256" key="3">
    <source>
        <dbReference type="PROSITE-ProRule" id="PRU00221"/>
    </source>
</evidence>
<dbReference type="InterPro" id="IPR019775">
    <property type="entry name" value="WD40_repeat_CS"/>
</dbReference>
<dbReference type="PROSITE" id="PS50082">
    <property type="entry name" value="WD_REPEATS_2"/>
    <property type="match status" value="1"/>
</dbReference>